<dbReference type="Gene3D" id="3.80.10.10">
    <property type="entry name" value="Ribonuclease Inhibitor"/>
    <property type="match status" value="2"/>
</dbReference>
<dbReference type="InterPro" id="IPR027417">
    <property type="entry name" value="P-loop_NTPase"/>
</dbReference>
<dbReference type="GO" id="GO:0006952">
    <property type="term" value="P:defense response"/>
    <property type="evidence" value="ECO:0007669"/>
    <property type="project" value="InterPro"/>
</dbReference>
<dbReference type="InterPro" id="IPR044974">
    <property type="entry name" value="Disease_R_plants"/>
</dbReference>
<dbReference type="SUPFAM" id="SSF52540">
    <property type="entry name" value="P-loop containing nucleoside triphosphate hydrolases"/>
    <property type="match status" value="1"/>
</dbReference>
<dbReference type="PANTHER" id="PTHR11017:SF290">
    <property type="entry name" value="ADP-RIBOSYL CYCLASE_CYCLIC ADP-RIBOSE HYDROLASE"/>
    <property type="match status" value="1"/>
</dbReference>
<dbReference type="InterPro" id="IPR001611">
    <property type="entry name" value="Leu-rich_rpt"/>
</dbReference>
<protein>
    <recommendedName>
        <fullName evidence="1">TIR domain-containing protein</fullName>
    </recommendedName>
</protein>
<dbReference type="SUPFAM" id="SSF52200">
    <property type="entry name" value="Toll/Interleukin receptor TIR domain"/>
    <property type="match status" value="1"/>
</dbReference>
<proteinExistence type="predicted"/>
<dbReference type="InterPro" id="IPR032675">
    <property type="entry name" value="LRR_dom_sf"/>
</dbReference>
<reference evidence="3" key="1">
    <citation type="journal article" date="2015" name="Proc. Natl. Acad. Sci. U.S.A.">
        <title>Genome sequencing of adzuki bean (Vigna angularis) provides insight into high starch and low fat accumulation and domestication.</title>
        <authorList>
            <person name="Yang K."/>
            <person name="Tian Z."/>
            <person name="Chen C."/>
            <person name="Luo L."/>
            <person name="Zhao B."/>
            <person name="Wang Z."/>
            <person name="Yu L."/>
            <person name="Li Y."/>
            <person name="Sun Y."/>
            <person name="Li W."/>
            <person name="Chen Y."/>
            <person name="Li Y."/>
            <person name="Zhang Y."/>
            <person name="Ai D."/>
            <person name="Zhao J."/>
            <person name="Shang C."/>
            <person name="Ma Y."/>
            <person name="Wu B."/>
            <person name="Wang M."/>
            <person name="Gao L."/>
            <person name="Sun D."/>
            <person name="Zhang P."/>
            <person name="Guo F."/>
            <person name="Wang W."/>
            <person name="Li Y."/>
            <person name="Wang J."/>
            <person name="Varshney R.K."/>
            <person name="Wang J."/>
            <person name="Ling H.Q."/>
            <person name="Wan P."/>
        </authorList>
    </citation>
    <scope>NUCLEOTIDE SEQUENCE</scope>
    <source>
        <strain evidence="3">cv. Jingnong 6</strain>
    </source>
</reference>
<dbReference type="Pfam" id="PF01582">
    <property type="entry name" value="TIR"/>
    <property type="match status" value="1"/>
</dbReference>
<name>A0A0L9UM87_PHAAN</name>
<evidence type="ECO:0000313" key="2">
    <source>
        <dbReference type="EMBL" id="KOM43826.1"/>
    </source>
</evidence>
<dbReference type="PROSITE" id="PS50104">
    <property type="entry name" value="TIR"/>
    <property type="match status" value="1"/>
</dbReference>
<dbReference type="Gene3D" id="3.40.50.10140">
    <property type="entry name" value="Toll/interleukin-1 receptor homology (TIR) domain"/>
    <property type="match status" value="2"/>
</dbReference>
<dbReference type="Pfam" id="PF13855">
    <property type="entry name" value="LRR_8"/>
    <property type="match status" value="1"/>
</dbReference>
<organism evidence="2 3">
    <name type="scientific">Phaseolus angularis</name>
    <name type="common">Azuki bean</name>
    <name type="synonym">Vigna angularis</name>
    <dbReference type="NCBI Taxonomy" id="3914"/>
    <lineage>
        <taxon>Eukaryota</taxon>
        <taxon>Viridiplantae</taxon>
        <taxon>Streptophyta</taxon>
        <taxon>Embryophyta</taxon>
        <taxon>Tracheophyta</taxon>
        <taxon>Spermatophyta</taxon>
        <taxon>Magnoliopsida</taxon>
        <taxon>eudicotyledons</taxon>
        <taxon>Gunneridae</taxon>
        <taxon>Pentapetalae</taxon>
        <taxon>rosids</taxon>
        <taxon>fabids</taxon>
        <taxon>Fabales</taxon>
        <taxon>Fabaceae</taxon>
        <taxon>Papilionoideae</taxon>
        <taxon>50 kb inversion clade</taxon>
        <taxon>NPAAA clade</taxon>
        <taxon>indigoferoid/millettioid clade</taxon>
        <taxon>Phaseoleae</taxon>
        <taxon>Vigna</taxon>
    </lineage>
</organism>
<dbReference type="SUPFAM" id="SSF52058">
    <property type="entry name" value="L domain-like"/>
    <property type="match status" value="1"/>
</dbReference>
<dbReference type="PANTHER" id="PTHR11017">
    <property type="entry name" value="LEUCINE-RICH REPEAT-CONTAINING PROTEIN"/>
    <property type="match status" value="1"/>
</dbReference>
<evidence type="ECO:0000259" key="1">
    <source>
        <dbReference type="PROSITE" id="PS50104"/>
    </source>
</evidence>
<dbReference type="InterPro" id="IPR000157">
    <property type="entry name" value="TIR_dom"/>
</dbReference>
<accession>A0A0L9UM87</accession>
<evidence type="ECO:0000313" key="3">
    <source>
        <dbReference type="Proteomes" id="UP000053144"/>
    </source>
</evidence>
<dbReference type="Proteomes" id="UP000053144">
    <property type="component" value="Chromosome 5"/>
</dbReference>
<feature type="domain" description="TIR" evidence="1">
    <location>
        <begin position="45"/>
        <end position="166"/>
    </location>
</feature>
<gene>
    <name evidence="2" type="ORF">LR48_Vigan05g143100</name>
</gene>
<dbReference type="Gramene" id="KOM43826">
    <property type="protein sequence ID" value="KOM43826"/>
    <property type="gene ID" value="LR48_Vigan05g143100"/>
</dbReference>
<dbReference type="SMART" id="SM00255">
    <property type="entry name" value="TIR"/>
    <property type="match status" value="1"/>
</dbReference>
<dbReference type="EMBL" id="CM003375">
    <property type="protein sequence ID" value="KOM43826.1"/>
    <property type="molecule type" value="Genomic_DNA"/>
</dbReference>
<sequence>MPKKKSGRRWFWSHFCGRSSSSDVISSVSTSSTYHSSDTIQNQDYRYDVFISFRGPDTRNSFVDHLHSHLLRKGIFVFKDDRKLRKGESISSQLPQAIRGSRISIINGVYEKAFVSLRQKFKGKPDKVYRWERAMNWFGTLAGWDVRNRSESEVIEDIVQTVIKNLGHKFSWFVDDLIGIQPRVQALEDKLRLSSNSDVVQVLGIWGMNGIGKTTHAAVLYDKISHRFDASCFIEDVSKLYRDGGHTALRVLHLSGCSRRESSPDFTRTTHLEYLDMDECTSLSTIHESIGVLSSLTFLGLRGCTKLISIPNDINSLVSLQTLYLCRCFKLTNLLPRQASKSHLECLIFLDLSFCNLLEVPDAIGELRCLERLNLQGNNFVSIPDSFRVLHCLAYINLSHCHELKSLSNLPFEGAASGGKYFRAVSGSRDHRSGLYLFNCIKMVDILSKPWDCWSLELAWLFRLIKVHIVLPSLCLFG</sequence>
<dbReference type="OMA" id="HEREKHV"/>
<dbReference type="GO" id="GO:0007165">
    <property type="term" value="P:signal transduction"/>
    <property type="evidence" value="ECO:0007669"/>
    <property type="project" value="InterPro"/>
</dbReference>
<dbReference type="InterPro" id="IPR035897">
    <property type="entry name" value="Toll_tir_struct_dom_sf"/>
</dbReference>
<dbReference type="AlphaFoldDB" id="A0A0L9UM87"/>